<dbReference type="CDD" id="cd12148">
    <property type="entry name" value="fungal_TF_MHR"/>
    <property type="match status" value="1"/>
</dbReference>
<name>A0A232LP50_9EURO</name>
<keyword evidence="9" id="KW-1185">Reference proteome</keyword>
<evidence type="ECO:0000256" key="6">
    <source>
        <dbReference type="SAM" id="MobiDB-lite"/>
    </source>
</evidence>
<dbReference type="CDD" id="cd00067">
    <property type="entry name" value="GAL4"/>
    <property type="match status" value="1"/>
</dbReference>
<gene>
    <name evidence="8" type="ORF">Egran_06307</name>
</gene>
<dbReference type="InterPro" id="IPR036864">
    <property type="entry name" value="Zn2-C6_fun-type_DNA-bd_sf"/>
</dbReference>
<feature type="region of interest" description="Disordered" evidence="6">
    <location>
        <begin position="1"/>
        <end position="22"/>
    </location>
</feature>
<evidence type="ECO:0000313" key="8">
    <source>
        <dbReference type="EMBL" id="OXV05925.1"/>
    </source>
</evidence>
<evidence type="ECO:0000256" key="4">
    <source>
        <dbReference type="ARBA" id="ARBA00023163"/>
    </source>
</evidence>
<sequence>MRSSSHSRIDQRLPPNRRRHRVAPSDRQRVVCACNPCNVRRIKCTGEHPCQACVRHSRECIYPVVTERVYLPKHELESLRKECAILRQCLEEAVPRKPQRESLVQKWTHIISKPLASSTPPDEEYDEPSYHDDLPTGRVLRYSDDYARFHGGSAGGVFIDQLRTLVAMVLPALKKPIWHQTGEIGWSFASFIGRIHTYDSRPITSEEVNPMCLPEVDHIPGLLGAFWGYTEIRNESCGGIYYWGDLDEILSHVRSPSKEGNKKGLCLLNATIALACQFESFRAQSGEQSPGEQFFTRAAHLLGNPLSESTLIDMQALTFMSYYLLGSGRRDTAYTYIGAAMRIAVAHGLHEGRVTSERQKREFWNMFILDRWLSCLTGRLPSITNQSIALNLPEASSGQADSNLPQPDGLRAHVLLAYIMGDISSKIFEACSRRESLCAIVSHISDCLQQLSQWSESLPLTLRLTASPENENANKIILHLIYNQLVILCTRPILYLAVKMRMAKCLVETRGVQSLNLPDELITRCLHAARHNADLICGLRQSEMMLTLRYHYSFNAAAVLELALLLPQHARMDDTRLIEKLLQDLKNSGENDNECSKDCANIIAGFFGVVEKLRYLTGMSTSLTDSLGSGCVGGSNNDKDDPVRVAPNKVLSAVELSTSYLPKITTPPENVRGYMSAWQGNNDLNKSNKQHGTESFGMYPASRFY</sequence>
<reference evidence="8 9" key="1">
    <citation type="journal article" date="2015" name="Environ. Microbiol.">
        <title>Metagenome sequence of Elaphomyces granulatus from sporocarp tissue reveals Ascomycota ectomycorrhizal fingerprints of genome expansion and a Proteobacteria-rich microbiome.</title>
        <authorList>
            <person name="Quandt C.A."/>
            <person name="Kohler A."/>
            <person name="Hesse C.N."/>
            <person name="Sharpton T.J."/>
            <person name="Martin F."/>
            <person name="Spatafora J.W."/>
        </authorList>
    </citation>
    <scope>NUCLEOTIDE SEQUENCE [LARGE SCALE GENOMIC DNA]</scope>
    <source>
        <strain evidence="8 9">OSC145934</strain>
    </source>
</reference>
<dbReference type="AlphaFoldDB" id="A0A232LP50"/>
<feature type="domain" description="Zn(2)-C6 fungal-type" evidence="7">
    <location>
        <begin position="33"/>
        <end position="62"/>
    </location>
</feature>
<dbReference type="GO" id="GO:0000981">
    <property type="term" value="F:DNA-binding transcription factor activity, RNA polymerase II-specific"/>
    <property type="evidence" value="ECO:0007669"/>
    <property type="project" value="InterPro"/>
</dbReference>
<organism evidence="8 9">
    <name type="scientific">Elaphomyces granulatus</name>
    <dbReference type="NCBI Taxonomy" id="519963"/>
    <lineage>
        <taxon>Eukaryota</taxon>
        <taxon>Fungi</taxon>
        <taxon>Dikarya</taxon>
        <taxon>Ascomycota</taxon>
        <taxon>Pezizomycotina</taxon>
        <taxon>Eurotiomycetes</taxon>
        <taxon>Eurotiomycetidae</taxon>
        <taxon>Eurotiales</taxon>
        <taxon>Elaphomycetaceae</taxon>
        <taxon>Elaphomyces</taxon>
    </lineage>
</organism>
<dbReference type="PANTHER" id="PTHR46910">
    <property type="entry name" value="TRANSCRIPTION FACTOR PDR1"/>
    <property type="match status" value="1"/>
</dbReference>
<proteinExistence type="predicted"/>
<protein>
    <recommendedName>
        <fullName evidence="7">Zn(2)-C6 fungal-type domain-containing protein</fullName>
    </recommendedName>
</protein>
<keyword evidence="2" id="KW-0805">Transcription regulation</keyword>
<dbReference type="GO" id="GO:0008270">
    <property type="term" value="F:zinc ion binding"/>
    <property type="evidence" value="ECO:0007669"/>
    <property type="project" value="InterPro"/>
</dbReference>
<comment type="caution">
    <text evidence="8">The sequence shown here is derived from an EMBL/GenBank/DDBJ whole genome shotgun (WGS) entry which is preliminary data.</text>
</comment>
<dbReference type="Pfam" id="PF04082">
    <property type="entry name" value="Fungal_trans"/>
    <property type="match status" value="1"/>
</dbReference>
<dbReference type="Proteomes" id="UP000243515">
    <property type="component" value="Unassembled WGS sequence"/>
</dbReference>
<evidence type="ECO:0000256" key="3">
    <source>
        <dbReference type="ARBA" id="ARBA00023125"/>
    </source>
</evidence>
<dbReference type="OrthoDB" id="3548654at2759"/>
<evidence type="ECO:0000256" key="5">
    <source>
        <dbReference type="ARBA" id="ARBA00023242"/>
    </source>
</evidence>
<dbReference type="Pfam" id="PF00172">
    <property type="entry name" value="Zn_clus"/>
    <property type="match status" value="1"/>
</dbReference>
<dbReference type="Gene3D" id="4.10.240.10">
    <property type="entry name" value="Zn(2)-C6 fungal-type DNA-binding domain"/>
    <property type="match status" value="1"/>
</dbReference>
<keyword evidence="3" id="KW-0238">DNA-binding</keyword>
<dbReference type="GO" id="GO:0006351">
    <property type="term" value="P:DNA-templated transcription"/>
    <property type="evidence" value="ECO:0007669"/>
    <property type="project" value="InterPro"/>
</dbReference>
<dbReference type="EMBL" id="NPHW01006302">
    <property type="protein sequence ID" value="OXV05925.1"/>
    <property type="molecule type" value="Genomic_DNA"/>
</dbReference>
<dbReference type="SUPFAM" id="SSF57701">
    <property type="entry name" value="Zn2/Cys6 DNA-binding domain"/>
    <property type="match status" value="1"/>
</dbReference>
<evidence type="ECO:0000256" key="1">
    <source>
        <dbReference type="ARBA" id="ARBA00022723"/>
    </source>
</evidence>
<keyword evidence="5" id="KW-0539">Nucleus</keyword>
<evidence type="ECO:0000313" key="9">
    <source>
        <dbReference type="Proteomes" id="UP000243515"/>
    </source>
</evidence>
<dbReference type="SMART" id="SM00066">
    <property type="entry name" value="GAL4"/>
    <property type="match status" value="1"/>
</dbReference>
<evidence type="ECO:0000256" key="2">
    <source>
        <dbReference type="ARBA" id="ARBA00023015"/>
    </source>
</evidence>
<dbReference type="InterPro" id="IPR007219">
    <property type="entry name" value="XnlR_reg_dom"/>
</dbReference>
<dbReference type="PANTHER" id="PTHR46910:SF39">
    <property type="entry name" value="ZN(II)2CYS6 TRANSCRIPTION FACTOR (EUROFUNG)"/>
    <property type="match status" value="1"/>
</dbReference>
<keyword evidence="4" id="KW-0804">Transcription</keyword>
<dbReference type="InterPro" id="IPR050987">
    <property type="entry name" value="AtrR-like"/>
</dbReference>
<dbReference type="SMART" id="SM00906">
    <property type="entry name" value="Fungal_trans"/>
    <property type="match status" value="1"/>
</dbReference>
<keyword evidence="1" id="KW-0479">Metal-binding</keyword>
<evidence type="ECO:0000259" key="7">
    <source>
        <dbReference type="PROSITE" id="PS50048"/>
    </source>
</evidence>
<accession>A0A232LP50</accession>
<dbReference type="InterPro" id="IPR001138">
    <property type="entry name" value="Zn2Cys6_DnaBD"/>
</dbReference>
<dbReference type="PROSITE" id="PS50048">
    <property type="entry name" value="ZN2_CY6_FUNGAL_2"/>
    <property type="match status" value="1"/>
</dbReference>
<dbReference type="GO" id="GO:0003677">
    <property type="term" value="F:DNA binding"/>
    <property type="evidence" value="ECO:0007669"/>
    <property type="project" value="UniProtKB-KW"/>
</dbReference>